<evidence type="ECO:0000313" key="3">
    <source>
        <dbReference type="Proteomes" id="UP000078544"/>
    </source>
</evidence>
<dbReference type="Proteomes" id="UP000078544">
    <property type="component" value="Unassembled WGS sequence"/>
</dbReference>
<evidence type="ECO:0000256" key="1">
    <source>
        <dbReference type="SAM" id="MobiDB-lite"/>
    </source>
</evidence>
<evidence type="ECO:0000313" key="2">
    <source>
        <dbReference type="EMBL" id="OAA32257.1"/>
    </source>
</evidence>
<protein>
    <submittedName>
        <fullName evidence="2">Uncharacterized protein</fullName>
    </submittedName>
</protein>
<comment type="caution">
    <text evidence="2">The sequence shown here is derived from an EMBL/GenBank/DDBJ whole genome shotgun (WGS) entry which is preliminary data.</text>
</comment>
<reference evidence="2 3" key="1">
    <citation type="journal article" date="2016" name="Genome Biol. Evol.">
        <title>Divergent and convergent evolution of fungal pathogenicity.</title>
        <authorList>
            <person name="Shang Y."/>
            <person name="Xiao G."/>
            <person name="Zheng P."/>
            <person name="Cen K."/>
            <person name="Zhan S."/>
            <person name="Wang C."/>
        </authorList>
    </citation>
    <scope>NUCLEOTIDE SEQUENCE [LARGE SCALE GENOMIC DNA]</scope>
    <source>
        <strain evidence="2 3">RCEF 2490</strain>
    </source>
</reference>
<sequence length="276" mass="30530">MVLRRLGRTVYAGTSVLLVVHVRTPWTAEKGRSGHKRTRSDELMDELEQKLGDQQVHLMEIKLSYLHSAFPQISPPEPPQNGVYRLQSRIETSATVALTRNSSESVWSPRSKVPQSSLFSLMVQHWGDEKAIAIQRRITDSKIAPPNPAVVARQPATLKLGVAHEHSTSDSTTDAAADKTQDSCPACLDGEETDASERWKRWCGDLWDTAQRPEAGIKTPVNDVYYFGESAIKTLGAPDEAKGVKGRRSDRPAESSGIVPARGGGNPKFWDWGSWF</sequence>
<feature type="region of interest" description="Disordered" evidence="1">
    <location>
        <begin position="238"/>
        <end position="276"/>
    </location>
</feature>
<organism evidence="2 3">
    <name type="scientific">Moelleriella libera RCEF 2490</name>
    <dbReference type="NCBI Taxonomy" id="1081109"/>
    <lineage>
        <taxon>Eukaryota</taxon>
        <taxon>Fungi</taxon>
        <taxon>Dikarya</taxon>
        <taxon>Ascomycota</taxon>
        <taxon>Pezizomycotina</taxon>
        <taxon>Sordariomycetes</taxon>
        <taxon>Hypocreomycetidae</taxon>
        <taxon>Hypocreales</taxon>
        <taxon>Clavicipitaceae</taxon>
        <taxon>Moelleriella</taxon>
    </lineage>
</organism>
<dbReference type="OrthoDB" id="5213862at2759"/>
<dbReference type="AlphaFoldDB" id="A0A166UA58"/>
<gene>
    <name evidence="2" type="ORF">AAL_01589</name>
</gene>
<proteinExistence type="predicted"/>
<dbReference type="EMBL" id="AZGY01000002">
    <property type="protein sequence ID" value="OAA32257.1"/>
    <property type="molecule type" value="Genomic_DNA"/>
</dbReference>
<keyword evidence="3" id="KW-1185">Reference proteome</keyword>
<feature type="compositionally biased region" description="Basic and acidic residues" evidence="1">
    <location>
        <begin position="239"/>
        <end position="253"/>
    </location>
</feature>
<name>A0A166UA58_9HYPO</name>
<accession>A0A166UA58</accession>